<organism evidence="2 3">
    <name type="scientific">Aminomonas paucivorans DSM 12260</name>
    <dbReference type="NCBI Taxonomy" id="584708"/>
    <lineage>
        <taxon>Bacteria</taxon>
        <taxon>Thermotogati</taxon>
        <taxon>Synergistota</taxon>
        <taxon>Synergistia</taxon>
        <taxon>Synergistales</taxon>
        <taxon>Synergistaceae</taxon>
        <taxon>Aminomonas</taxon>
    </lineage>
</organism>
<dbReference type="eggNOG" id="COG1452">
    <property type="taxonomic scope" value="Bacteria"/>
</dbReference>
<dbReference type="Proteomes" id="UP000005096">
    <property type="component" value="Chromosome"/>
</dbReference>
<dbReference type="GO" id="GO:1990351">
    <property type="term" value="C:transporter complex"/>
    <property type="evidence" value="ECO:0007669"/>
    <property type="project" value="TreeGrafter"/>
</dbReference>
<proteinExistence type="predicted"/>
<feature type="chain" id="PRO_5003167195" evidence="1">
    <location>
        <begin position="26"/>
        <end position="566"/>
    </location>
</feature>
<dbReference type="PANTHER" id="PTHR30189">
    <property type="entry name" value="LPS-ASSEMBLY PROTEIN"/>
    <property type="match status" value="1"/>
</dbReference>
<protein>
    <submittedName>
        <fullName evidence="2">OstA family protein</fullName>
    </submittedName>
</protein>
<evidence type="ECO:0000313" key="2">
    <source>
        <dbReference type="EMBL" id="EFQ23379.1"/>
    </source>
</evidence>
<accession>E3CWC7</accession>
<evidence type="ECO:0000313" key="3">
    <source>
        <dbReference type="Proteomes" id="UP000005096"/>
    </source>
</evidence>
<sequence>MKRLSRKGLFPLVLGLLLCWAGAAAGEGQEPEKVRLNADRVEFDEASGSASASGNVKLTHKDFRLFSPYLEYDTEGQKVRATADPGGEVTLLAGGKRLAGKRLDYDLVTRQGTLQGPSGQVDKLYLRGKTIEFAPAERARLEGWGAKRTSQGAEEDMAARWSQVSVTTCDRAHPHYRLQAREVVVIPGDRVVVKSPKVYLGEHLLFTYPFDYVIRDKKSGQKDGTTFFPLVQYDGDKGLGLGLRGPLSWETGELDLGLLGWTNQDPEGWAYLTQQVASGINLFGRVDRLYDKDAKELLWRPQWGLETTASDWYTRLRWSERELVTQERRTGVTQRFSVWRSPELEIRSPWKRDPASGAYWRARASYGDYQDATGGSGSPWVTRRGASLELYGEAPRWGILSPFAHVLHWYYDYPDTDTFQRVTDAELGFRWKLGDVKLQTTYVRRWVDGASPMGWDAWESREDLYQEVSFLVAKASPDDLWSLTVRGGYDLLSSELGEMVYKLSYDRHCLVWELVARDDMRGNDDWFGLRLIVKAYPHAVAAFGTSELFEPGARPEDLPDGAKEGK</sequence>
<dbReference type="Gene3D" id="2.60.450.10">
    <property type="entry name" value="Lipopolysaccharide (LPS) transport protein A like domain"/>
    <property type="match status" value="1"/>
</dbReference>
<dbReference type="AlphaFoldDB" id="E3CWC7"/>
<dbReference type="PaxDb" id="584708-Apau_0952"/>
<dbReference type="EMBL" id="CM001022">
    <property type="protein sequence ID" value="EFQ23379.1"/>
    <property type="molecule type" value="Genomic_DNA"/>
</dbReference>
<keyword evidence="1" id="KW-0732">Signal</keyword>
<dbReference type="STRING" id="584708.Apau_0952"/>
<keyword evidence="3" id="KW-1185">Reference proteome</keyword>
<reference evidence="2 3" key="1">
    <citation type="journal article" date="2010" name="Stand. Genomic Sci.">
        <title>Non-contiguous finished genome sequence of Aminomonas paucivorans type strain (GLU-3).</title>
        <authorList>
            <person name="Pitluck S."/>
            <person name="Yasawong M."/>
            <person name="Held B."/>
            <person name="Lapidus A."/>
            <person name="Nolan M."/>
            <person name="Copeland A."/>
            <person name="Lucas S."/>
            <person name="Del Rio T.G."/>
            <person name="Tice H."/>
            <person name="Cheng J.F."/>
            <person name="Chertkov O."/>
            <person name="Goodwin L."/>
            <person name="Tapia R."/>
            <person name="Han C."/>
            <person name="Liolios K."/>
            <person name="Ivanova N."/>
            <person name="Mavromatis K."/>
            <person name="Ovchinnikova G."/>
            <person name="Pati A."/>
            <person name="Chen A."/>
            <person name="Palaniappan K."/>
            <person name="Land M."/>
            <person name="Hauser L."/>
            <person name="Chang Y.J."/>
            <person name="Jeffries C.D."/>
            <person name="Pukall R."/>
            <person name="Spring S."/>
            <person name="Rohde M."/>
            <person name="Sikorski J."/>
            <person name="Goker M."/>
            <person name="Woyke T."/>
            <person name="Bristow J."/>
            <person name="Eisen J.A."/>
            <person name="Markowitz V."/>
            <person name="Hugenholtz P."/>
            <person name="Kyrpides N.C."/>
            <person name="Klenk H.P."/>
        </authorList>
    </citation>
    <scope>NUCLEOTIDE SEQUENCE [LARGE SCALE GENOMIC DNA]</scope>
    <source>
        <strain evidence="2 3">DSM 12260</strain>
    </source>
</reference>
<evidence type="ECO:0000256" key="1">
    <source>
        <dbReference type="SAM" id="SignalP"/>
    </source>
</evidence>
<dbReference type="HOGENOM" id="CLU_475602_0_0_0"/>
<dbReference type="PANTHER" id="PTHR30189:SF1">
    <property type="entry name" value="LPS-ASSEMBLY PROTEIN LPTD"/>
    <property type="match status" value="1"/>
</dbReference>
<dbReference type="GO" id="GO:0009279">
    <property type="term" value="C:cell outer membrane"/>
    <property type="evidence" value="ECO:0007669"/>
    <property type="project" value="TreeGrafter"/>
</dbReference>
<feature type="signal peptide" evidence="1">
    <location>
        <begin position="1"/>
        <end position="25"/>
    </location>
</feature>
<gene>
    <name evidence="2" type="ORF">Apau_0952</name>
</gene>
<name>E3CWC7_9BACT</name>
<dbReference type="InterPro" id="IPR050218">
    <property type="entry name" value="LptD"/>
</dbReference>